<keyword evidence="2" id="KW-1185">Reference proteome</keyword>
<dbReference type="Gene3D" id="3.60.10.10">
    <property type="entry name" value="Endonuclease/exonuclease/phosphatase"/>
    <property type="match status" value="1"/>
</dbReference>
<dbReference type="SUPFAM" id="SSF56219">
    <property type="entry name" value="DNase I-like"/>
    <property type="match status" value="1"/>
</dbReference>
<evidence type="ECO:0000313" key="2">
    <source>
        <dbReference type="Proteomes" id="UP000265080"/>
    </source>
</evidence>
<dbReference type="AlphaFoldDB" id="A0A3P8TFF4"/>
<protein>
    <recommendedName>
        <fullName evidence="3">Endonuclease/exonuclease/phosphatase domain-containing protein</fullName>
    </recommendedName>
</protein>
<reference evidence="1 2" key="1">
    <citation type="submission" date="2018-03" db="EMBL/GenBank/DDBJ databases">
        <title>Finding Nemo's genes: A chromosome-scale reference assembly of the genome of the orange clownfish Amphiprion percula.</title>
        <authorList>
            <person name="Lehmann R."/>
        </authorList>
    </citation>
    <scope>NUCLEOTIDE SEQUENCE</scope>
</reference>
<dbReference type="GeneTree" id="ENSGT01140000282594"/>
<name>A0A3P8TFF4_AMPPE</name>
<dbReference type="STRING" id="161767.ENSAPEP00000024375"/>
<organism evidence="1 2">
    <name type="scientific">Amphiprion percula</name>
    <name type="common">Orange clownfish</name>
    <name type="synonym">Lutjanus percula</name>
    <dbReference type="NCBI Taxonomy" id="161767"/>
    <lineage>
        <taxon>Eukaryota</taxon>
        <taxon>Metazoa</taxon>
        <taxon>Chordata</taxon>
        <taxon>Craniata</taxon>
        <taxon>Vertebrata</taxon>
        <taxon>Euteleostomi</taxon>
        <taxon>Actinopterygii</taxon>
        <taxon>Neopterygii</taxon>
        <taxon>Teleostei</taxon>
        <taxon>Neoteleostei</taxon>
        <taxon>Acanthomorphata</taxon>
        <taxon>Ovalentaria</taxon>
        <taxon>Pomacentridae</taxon>
        <taxon>Amphiprion</taxon>
    </lineage>
</organism>
<sequence length="142" mass="15959">MTSNNVLKLASWNVMGAGSATKLGQVMTHLDLLKGDEYFLQETHMLNRETVQLRKGWVGEIFHSTFNSKARVAAILICRGVSFTADRSILDPYGRYLMVSGRLQDILTLFVCVYGPNLDDSLFITSLFPRVNSLLKKKNLCL</sequence>
<reference evidence="1" key="3">
    <citation type="submission" date="2025-09" db="UniProtKB">
        <authorList>
            <consortium name="Ensembl"/>
        </authorList>
    </citation>
    <scope>IDENTIFICATION</scope>
</reference>
<dbReference type="OMA" id="THIADQY"/>
<proteinExistence type="predicted"/>
<evidence type="ECO:0000313" key="1">
    <source>
        <dbReference type="Ensembl" id="ENSAPEP00000024375.1"/>
    </source>
</evidence>
<accession>A0A3P8TFF4</accession>
<reference evidence="1" key="2">
    <citation type="submission" date="2025-08" db="UniProtKB">
        <authorList>
            <consortium name="Ensembl"/>
        </authorList>
    </citation>
    <scope>IDENTIFICATION</scope>
</reference>
<evidence type="ECO:0008006" key="3">
    <source>
        <dbReference type="Google" id="ProtNLM"/>
    </source>
</evidence>
<dbReference type="Ensembl" id="ENSAPET00000025015.1">
    <property type="protein sequence ID" value="ENSAPEP00000024375.1"/>
    <property type="gene ID" value="ENSAPEG00000017340.1"/>
</dbReference>
<dbReference type="Proteomes" id="UP000265080">
    <property type="component" value="Chromosome 4"/>
</dbReference>
<dbReference type="InterPro" id="IPR036691">
    <property type="entry name" value="Endo/exonu/phosph_ase_sf"/>
</dbReference>